<dbReference type="GO" id="GO:0005886">
    <property type="term" value="C:plasma membrane"/>
    <property type="evidence" value="ECO:0007669"/>
    <property type="project" value="UniProtKB-SubCell"/>
</dbReference>
<keyword evidence="5 11" id="KW-0812">Transmembrane</keyword>
<comment type="subcellular location">
    <subcellularLocation>
        <location evidence="11 12">Cell membrane</location>
        <topology evidence="11 12">Multi-pass membrane protein</topology>
    </subcellularLocation>
    <subcellularLocation>
        <location evidence="1">Membrane</location>
        <topology evidence="1">Multi-pass membrane protein</topology>
    </subcellularLocation>
</comment>
<dbReference type="Gene3D" id="1.20.120.220">
    <property type="entry name" value="ATP synthase, F0 complex, subunit A"/>
    <property type="match status" value="1"/>
</dbReference>
<evidence type="ECO:0000313" key="13">
    <source>
        <dbReference type="EMBL" id="OGZ19620.1"/>
    </source>
</evidence>
<feature type="transmembrane region" description="Helical" evidence="11">
    <location>
        <begin position="185"/>
        <end position="206"/>
    </location>
</feature>
<dbReference type="HAMAP" id="MF_01393">
    <property type="entry name" value="ATP_synth_a_bact"/>
    <property type="match status" value="1"/>
</dbReference>
<sequence>MQEISLRAEEIFKVGNYAITNGLFLSFIALLILSVFAWKFKKNIKSVPDIIQNIAEFLIESLLSLMDSVFLDRKKSEKYLPLIATIFIFILVSNWLGLLPGVGSFILHKEEGSIPLLRSPASDLNFTLALAIIAILSTNFFGVAALGFLMHIKKFFNFSNPIKFFVGILELLSEFSRMISFSFRLFGNVFAGEVLLTIVFFLAPYIAPIPFLFLEMFFGAIQALIFAMLTLVFLSIHTAMEEH</sequence>
<dbReference type="PANTHER" id="PTHR42823">
    <property type="entry name" value="ATP SYNTHASE SUBUNIT A, CHLOROPLASTIC"/>
    <property type="match status" value="1"/>
</dbReference>
<keyword evidence="11" id="KW-1003">Cell membrane</keyword>
<evidence type="ECO:0000256" key="1">
    <source>
        <dbReference type="ARBA" id="ARBA00004141"/>
    </source>
</evidence>
<comment type="similarity">
    <text evidence="2 11 12">Belongs to the ATPase A chain family.</text>
</comment>
<evidence type="ECO:0000256" key="7">
    <source>
        <dbReference type="ARBA" id="ARBA00022989"/>
    </source>
</evidence>
<dbReference type="Proteomes" id="UP000177360">
    <property type="component" value="Unassembled WGS sequence"/>
</dbReference>
<keyword evidence="8 11" id="KW-0406">Ion transport</keyword>
<keyword evidence="3 11" id="KW-0813">Transport</keyword>
<keyword evidence="10 11" id="KW-0066">ATP synthesis</keyword>
<keyword evidence="4 11" id="KW-0138">CF(0)</keyword>
<gene>
    <name evidence="11" type="primary">atpB</name>
    <name evidence="13" type="ORF">A2626_02705</name>
</gene>
<dbReference type="GO" id="GO:0045259">
    <property type="term" value="C:proton-transporting ATP synthase complex"/>
    <property type="evidence" value="ECO:0007669"/>
    <property type="project" value="UniProtKB-KW"/>
</dbReference>
<feature type="transmembrane region" description="Helical" evidence="11">
    <location>
        <begin position="21"/>
        <end position="38"/>
    </location>
</feature>
<comment type="function">
    <text evidence="11 12">Key component of the proton channel; it plays a direct role in the translocation of protons across the membrane.</text>
</comment>
<evidence type="ECO:0000256" key="2">
    <source>
        <dbReference type="ARBA" id="ARBA00006810"/>
    </source>
</evidence>
<dbReference type="EMBL" id="MHLZ01000025">
    <property type="protein sequence ID" value="OGZ19620.1"/>
    <property type="molecule type" value="Genomic_DNA"/>
</dbReference>
<dbReference type="PRINTS" id="PR00123">
    <property type="entry name" value="ATPASEA"/>
</dbReference>
<evidence type="ECO:0000256" key="12">
    <source>
        <dbReference type="RuleBase" id="RU000483"/>
    </source>
</evidence>
<dbReference type="PROSITE" id="PS00449">
    <property type="entry name" value="ATPASE_A"/>
    <property type="match status" value="1"/>
</dbReference>
<dbReference type="InterPro" id="IPR023011">
    <property type="entry name" value="ATP_synth_F0_asu_AS"/>
</dbReference>
<feature type="transmembrane region" description="Helical" evidence="11">
    <location>
        <begin position="126"/>
        <end position="149"/>
    </location>
</feature>
<proteinExistence type="inferred from homology"/>
<name>A0A1G2E2N4_9BACT</name>
<dbReference type="SUPFAM" id="SSF81336">
    <property type="entry name" value="F1F0 ATP synthase subunit A"/>
    <property type="match status" value="1"/>
</dbReference>
<dbReference type="GO" id="GO:0046933">
    <property type="term" value="F:proton-transporting ATP synthase activity, rotational mechanism"/>
    <property type="evidence" value="ECO:0007669"/>
    <property type="project" value="UniProtKB-UniRule"/>
</dbReference>
<evidence type="ECO:0000256" key="6">
    <source>
        <dbReference type="ARBA" id="ARBA00022781"/>
    </source>
</evidence>
<keyword evidence="6 11" id="KW-0375">Hydrogen ion transport</keyword>
<accession>A0A1G2E2N4</accession>
<organism evidence="13 14">
    <name type="scientific">Candidatus Nealsonbacteria bacterium RIFCSPHIGHO2_01_FULL_38_55</name>
    <dbReference type="NCBI Taxonomy" id="1801664"/>
    <lineage>
        <taxon>Bacteria</taxon>
        <taxon>Candidatus Nealsoniibacteriota</taxon>
    </lineage>
</organism>
<comment type="caution">
    <text evidence="13">The sequence shown here is derived from an EMBL/GenBank/DDBJ whole genome shotgun (WGS) entry which is preliminary data.</text>
</comment>
<evidence type="ECO:0000256" key="11">
    <source>
        <dbReference type="HAMAP-Rule" id="MF_01393"/>
    </source>
</evidence>
<evidence type="ECO:0000256" key="3">
    <source>
        <dbReference type="ARBA" id="ARBA00022448"/>
    </source>
</evidence>
<evidence type="ECO:0000256" key="10">
    <source>
        <dbReference type="ARBA" id="ARBA00023310"/>
    </source>
</evidence>
<feature type="transmembrane region" description="Helical" evidence="11">
    <location>
        <begin position="82"/>
        <end position="106"/>
    </location>
</feature>
<dbReference type="CDD" id="cd00310">
    <property type="entry name" value="ATP-synt_Fo_a_6"/>
    <property type="match status" value="1"/>
</dbReference>
<dbReference type="InterPro" id="IPR045082">
    <property type="entry name" value="ATP_syn_F0_a_bact/chloroplast"/>
</dbReference>
<evidence type="ECO:0000256" key="4">
    <source>
        <dbReference type="ARBA" id="ARBA00022547"/>
    </source>
</evidence>
<dbReference type="GO" id="GO:0042777">
    <property type="term" value="P:proton motive force-driven plasma membrane ATP synthesis"/>
    <property type="evidence" value="ECO:0007669"/>
    <property type="project" value="TreeGrafter"/>
</dbReference>
<evidence type="ECO:0000256" key="5">
    <source>
        <dbReference type="ARBA" id="ARBA00022692"/>
    </source>
</evidence>
<keyword evidence="9 11" id="KW-0472">Membrane</keyword>
<dbReference type="InterPro" id="IPR035908">
    <property type="entry name" value="F0_ATP_A_sf"/>
</dbReference>
<dbReference type="PANTHER" id="PTHR42823:SF3">
    <property type="entry name" value="ATP SYNTHASE SUBUNIT A, CHLOROPLASTIC"/>
    <property type="match status" value="1"/>
</dbReference>
<dbReference type="InterPro" id="IPR000568">
    <property type="entry name" value="ATP_synth_F0_asu"/>
</dbReference>
<reference evidence="13 14" key="1">
    <citation type="journal article" date="2016" name="Nat. Commun.">
        <title>Thousands of microbial genomes shed light on interconnected biogeochemical processes in an aquifer system.</title>
        <authorList>
            <person name="Anantharaman K."/>
            <person name="Brown C.T."/>
            <person name="Hug L.A."/>
            <person name="Sharon I."/>
            <person name="Castelle C.J."/>
            <person name="Probst A.J."/>
            <person name="Thomas B.C."/>
            <person name="Singh A."/>
            <person name="Wilkins M.J."/>
            <person name="Karaoz U."/>
            <person name="Brodie E.L."/>
            <person name="Williams K.H."/>
            <person name="Hubbard S.S."/>
            <person name="Banfield J.F."/>
        </authorList>
    </citation>
    <scope>NUCLEOTIDE SEQUENCE [LARGE SCALE GENOMIC DNA]</scope>
</reference>
<evidence type="ECO:0000313" key="14">
    <source>
        <dbReference type="Proteomes" id="UP000177360"/>
    </source>
</evidence>
<dbReference type="Pfam" id="PF00119">
    <property type="entry name" value="ATP-synt_A"/>
    <property type="match status" value="1"/>
</dbReference>
<evidence type="ECO:0000256" key="8">
    <source>
        <dbReference type="ARBA" id="ARBA00023065"/>
    </source>
</evidence>
<dbReference type="AlphaFoldDB" id="A0A1G2E2N4"/>
<evidence type="ECO:0000256" key="9">
    <source>
        <dbReference type="ARBA" id="ARBA00023136"/>
    </source>
</evidence>
<dbReference type="NCBIfam" id="TIGR01131">
    <property type="entry name" value="ATP_synt_6_or_A"/>
    <property type="match status" value="1"/>
</dbReference>
<keyword evidence="7 11" id="KW-1133">Transmembrane helix</keyword>
<feature type="transmembrane region" description="Helical" evidence="11">
    <location>
        <begin position="212"/>
        <end position="236"/>
    </location>
</feature>
<protein>
    <recommendedName>
        <fullName evidence="11 12">ATP synthase subunit a</fullName>
    </recommendedName>
    <alternativeName>
        <fullName evidence="11">ATP synthase F0 sector subunit a</fullName>
    </alternativeName>
    <alternativeName>
        <fullName evidence="11">F-ATPase subunit 6</fullName>
    </alternativeName>
</protein>